<dbReference type="AlphaFoldDB" id="A0A0F4XL12"/>
<evidence type="ECO:0000313" key="1">
    <source>
        <dbReference type="EMBL" id="KKA06521.1"/>
    </source>
</evidence>
<accession>A0A0F4XL12</accession>
<dbReference type="Proteomes" id="UP000033662">
    <property type="component" value="Unassembled WGS sequence"/>
</dbReference>
<name>A0A0F4XL12_9PSED</name>
<evidence type="ECO:0000313" key="2">
    <source>
        <dbReference type="Proteomes" id="UP000033662"/>
    </source>
</evidence>
<dbReference type="SUPFAM" id="SSF58104">
    <property type="entry name" value="Methyl-accepting chemotaxis protein (MCP) signaling domain"/>
    <property type="match status" value="1"/>
</dbReference>
<organism evidence="1 2">
    <name type="scientific">Pseudomonas kilonensis</name>
    <dbReference type="NCBI Taxonomy" id="132476"/>
    <lineage>
        <taxon>Bacteria</taxon>
        <taxon>Pseudomonadati</taxon>
        <taxon>Pseudomonadota</taxon>
        <taxon>Gammaproteobacteria</taxon>
        <taxon>Pseudomonadales</taxon>
        <taxon>Pseudomonadaceae</taxon>
        <taxon>Pseudomonas</taxon>
    </lineage>
</organism>
<proteinExistence type="predicted"/>
<dbReference type="PATRIC" id="fig|132476.4.peg.1757"/>
<dbReference type="EMBL" id="JZXC01000017">
    <property type="protein sequence ID" value="KKA06521.1"/>
    <property type="molecule type" value="Genomic_DNA"/>
</dbReference>
<protein>
    <recommendedName>
        <fullName evidence="3">Methyl-accepting chemotaxis protein</fullName>
    </recommendedName>
</protein>
<evidence type="ECO:0008006" key="3">
    <source>
        <dbReference type="Google" id="ProtNLM"/>
    </source>
</evidence>
<sequence length="127" mass="13646">MAGSVSQINSLSTQIATAAEQQSAVTEKINRSMVQIRHMVEELVDGGLTADLALAVVHPSDLFEQDLWEQSLLARRPDSRPGSPGRTQIPLWGASLLAMAGSASMDVEWADAFASKLAHRTLFTLAT</sequence>
<comment type="caution">
    <text evidence="1">The sequence shown here is derived from an EMBL/GenBank/DDBJ whole genome shotgun (WGS) entry which is preliminary data.</text>
</comment>
<gene>
    <name evidence="1" type="ORF">VP02_17985</name>
</gene>
<reference evidence="1 2" key="1">
    <citation type="submission" date="2015-03" db="EMBL/GenBank/DDBJ databases">
        <title>Pseudomonas fluorescens 1855-344 Genome sequencing and assembly.</title>
        <authorList>
            <person name="Eng W.W.H."/>
            <person name="Gan H.M."/>
            <person name="Savka M.A."/>
        </authorList>
    </citation>
    <scope>NUCLEOTIDE SEQUENCE [LARGE SCALE GENOMIC DNA]</scope>
    <source>
        <strain evidence="1 2">1855-344</strain>
    </source>
</reference>